<dbReference type="Gene3D" id="2.60.120.1440">
    <property type="match status" value="1"/>
</dbReference>
<accession>U2E2K7</accession>
<dbReference type="InterPro" id="IPR012373">
    <property type="entry name" value="Ferrdict_sens_TM"/>
</dbReference>
<dbReference type="PIRSF" id="PIRSF018266">
    <property type="entry name" value="FecR"/>
    <property type="match status" value="1"/>
</dbReference>
<dbReference type="Pfam" id="PF04773">
    <property type="entry name" value="FecR"/>
    <property type="match status" value="1"/>
</dbReference>
<dbReference type="HOGENOM" id="CLU_050192_2_3_10"/>
<dbReference type="AlphaFoldDB" id="U2E2K7"/>
<dbReference type="InterPro" id="IPR006860">
    <property type="entry name" value="FecR"/>
</dbReference>
<feature type="domain" description="FecR protein" evidence="2">
    <location>
        <begin position="82"/>
        <end position="172"/>
    </location>
</feature>
<dbReference type="EMBL" id="AWSV01000039">
    <property type="protein sequence ID" value="ERI88367.1"/>
    <property type="molecule type" value="Genomic_DNA"/>
</dbReference>
<evidence type="ECO:0000256" key="1">
    <source>
        <dbReference type="SAM" id="Phobius"/>
    </source>
</evidence>
<dbReference type="PANTHER" id="PTHR30273:SF2">
    <property type="entry name" value="PROTEIN FECR"/>
    <property type="match status" value="1"/>
</dbReference>
<sequence>MKHTDTESDKILNQLVASTRSPRGRFSAAANYPRLERKLFGTKRRQWSRRLLAAAASVALLFLSAWMAFYYLQPATMQNVSTMGDTRTVHLPDGTSVTLNRYSALSYPKRFKRGSRTVRLTGEACFNVEKDQKHPFIVEAEAINVQVLGTCFNINAYPNNPCIETTLLEGSVAVGHRDKAERLVLKPNEKAIYNKVENRFSRRKTESSSDEIAWMHGELIFASTPLKEIAQKLSNRFNVDIQIADTSLQSYRITARFPGEEPLETILSVLHKAGYFDYTRNNDKIILTVNPNIQ</sequence>
<keyword evidence="1" id="KW-0472">Membrane</keyword>
<dbReference type="Pfam" id="PF16344">
    <property type="entry name" value="FecR_C"/>
    <property type="match status" value="1"/>
</dbReference>
<dbReference type="InterPro" id="IPR032508">
    <property type="entry name" value="FecR_C"/>
</dbReference>
<evidence type="ECO:0000313" key="4">
    <source>
        <dbReference type="EMBL" id="ERI88367.1"/>
    </source>
</evidence>
<organism evidence="4 5">
    <name type="scientific">Bacteroides pyogenes F0041</name>
    <dbReference type="NCBI Taxonomy" id="1321819"/>
    <lineage>
        <taxon>Bacteria</taxon>
        <taxon>Pseudomonadati</taxon>
        <taxon>Bacteroidota</taxon>
        <taxon>Bacteroidia</taxon>
        <taxon>Bacteroidales</taxon>
        <taxon>Bacteroidaceae</taxon>
        <taxon>Bacteroides</taxon>
    </lineage>
</organism>
<proteinExistence type="predicted"/>
<reference evidence="4 5" key="1">
    <citation type="submission" date="2013-08" db="EMBL/GenBank/DDBJ databases">
        <authorList>
            <person name="Weinstock G."/>
            <person name="Sodergren E."/>
            <person name="Wylie T."/>
            <person name="Fulton L."/>
            <person name="Fulton R."/>
            <person name="Fronick C."/>
            <person name="O'Laughlin M."/>
            <person name="Godfrey J."/>
            <person name="Miner T."/>
            <person name="Herter B."/>
            <person name="Appelbaum E."/>
            <person name="Cordes M."/>
            <person name="Lek S."/>
            <person name="Wollam A."/>
            <person name="Pepin K.H."/>
            <person name="Palsikar V.B."/>
            <person name="Mitreva M."/>
            <person name="Wilson R.K."/>
        </authorList>
    </citation>
    <scope>NUCLEOTIDE SEQUENCE [LARGE SCALE GENOMIC DNA]</scope>
    <source>
        <strain evidence="4 5">F0041</strain>
    </source>
</reference>
<dbReference type="GO" id="GO:0016989">
    <property type="term" value="F:sigma factor antagonist activity"/>
    <property type="evidence" value="ECO:0007669"/>
    <property type="project" value="TreeGrafter"/>
</dbReference>
<keyword evidence="1" id="KW-0812">Transmembrane</keyword>
<dbReference type="OrthoDB" id="710640at2"/>
<name>U2E2K7_9BACE</name>
<dbReference type="PANTHER" id="PTHR30273">
    <property type="entry name" value="PERIPLASMIC SIGNAL SENSOR AND SIGMA FACTOR ACTIVATOR FECR-RELATED"/>
    <property type="match status" value="1"/>
</dbReference>
<dbReference type="RefSeq" id="WP_021643942.1">
    <property type="nucleotide sequence ID" value="NZ_KE993057.1"/>
</dbReference>
<dbReference type="Proteomes" id="UP000016496">
    <property type="component" value="Unassembled WGS sequence"/>
</dbReference>
<keyword evidence="1" id="KW-1133">Transmembrane helix</keyword>
<dbReference type="PATRIC" id="fig|1321819.3.peg.532"/>
<evidence type="ECO:0000313" key="5">
    <source>
        <dbReference type="Proteomes" id="UP000016496"/>
    </source>
</evidence>
<feature type="domain" description="Protein FecR C-terminal" evidence="3">
    <location>
        <begin position="219"/>
        <end position="287"/>
    </location>
</feature>
<protein>
    <submittedName>
        <fullName evidence="4">Sigma factor regulatory protein, FecR/PupR family</fullName>
    </submittedName>
</protein>
<gene>
    <name evidence="4" type="ORF">HMPREF1981_00568</name>
</gene>
<comment type="caution">
    <text evidence="4">The sequence shown here is derived from an EMBL/GenBank/DDBJ whole genome shotgun (WGS) entry which is preliminary data.</text>
</comment>
<dbReference type="FunFam" id="2.60.120.1440:FF:000001">
    <property type="entry name" value="Putative anti-sigma factor"/>
    <property type="match status" value="1"/>
</dbReference>
<dbReference type="Gene3D" id="3.55.50.30">
    <property type="match status" value="1"/>
</dbReference>
<evidence type="ECO:0000259" key="2">
    <source>
        <dbReference type="Pfam" id="PF04773"/>
    </source>
</evidence>
<feature type="transmembrane region" description="Helical" evidence="1">
    <location>
        <begin position="51"/>
        <end position="72"/>
    </location>
</feature>
<evidence type="ECO:0000259" key="3">
    <source>
        <dbReference type="Pfam" id="PF16344"/>
    </source>
</evidence>